<feature type="domain" description="Glycosyltransferase RgtA/B/C/D-like" evidence="9">
    <location>
        <begin position="76"/>
        <end position="231"/>
    </location>
</feature>
<dbReference type="GO" id="GO:0005886">
    <property type="term" value="C:plasma membrane"/>
    <property type="evidence" value="ECO:0007669"/>
    <property type="project" value="UniProtKB-SubCell"/>
</dbReference>
<keyword evidence="7 8" id="KW-0472">Membrane</keyword>
<feature type="transmembrane region" description="Helical" evidence="8">
    <location>
        <begin position="432"/>
        <end position="454"/>
    </location>
</feature>
<keyword evidence="2" id="KW-1003">Cell membrane</keyword>
<dbReference type="InterPro" id="IPR050297">
    <property type="entry name" value="LipidA_mod_glycosyltrf_83"/>
</dbReference>
<dbReference type="GO" id="GO:0016763">
    <property type="term" value="F:pentosyltransferase activity"/>
    <property type="evidence" value="ECO:0007669"/>
    <property type="project" value="TreeGrafter"/>
</dbReference>
<dbReference type="PANTHER" id="PTHR33908">
    <property type="entry name" value="MANNOSYLTRANSFERASE YKCB-RELATED"/>
    <property type="match status" value="1"/>
</dbReference>
<evidence type="ECO:0000256" key="7">
    <source>
        <dbReference type="ARBA" id="ARBA00023136"/>
    </source>
</evidence>
<accession>A0A532V2Z7</accession>
<protein>
    <recommendedName>
        <fullName evidence="9">Glycosyltransferase RgtA/B/C/D-like domain-containing protein</fullName>
    </recommendedName>
</protein>
<dbReference type="AlphaFoldDB" id="A0A532V2Z7"/>
<evidence type="ECO:0000259" key="9">
    <source>
        <dbReference type="Pfam" id="PF13231"/>
    </source>
</evidence>
<comment type="subcellular location">
    <subcellularLocation>
        <location evidence="1">Cell membrane</location>
        <topology evidence="1">Multi-pass membrane protein</topology>
    </subcellularLocation>
</comment>
<dbReference type="Proteomes" id="UP000319619">
    <property type="component" value="Unassembled WGS sequence"/>
</dbReference>
<feature type="transmembrane region" description="Helical" evidence="8">
    <location>
        <begin position="342"/>
        <end position="365"/>
    </location>
</feature>
<dbReference type="PANTHER" id="PTHR33908:SF11">
    <property type="entry name" value="MEMBRANE PROTEIN"/>
    <property type="match status" value="1"/>
</dbReference>
<feature type="transmembrane region" description="Helical" evidence="8">
    <location>
        <begin position="146"/>
        <end position="165"/>
    </location>
</feature>
<dbReference type="Pfam" id="PF13231">
    <property type="entry name" value="PMT_2"/>
    <property type="match status" value="1"/>
</dbReference>
<dbReference type="GO" id="GO:0009103">
    <property type="term" value="P:lipopolysaccharide biosynthetic process"/>
    <property type="evidence" value="ECO:0007669"/>
    <property type="project" value="UniProtKB-ARBA"/>
</dbReference>
<proteinExistence type="predicted"/>
<keyword evidence="6 8" id="KW-1133">Transmembrane helix</keyword>
<feature type="transmembrane region" description="Helical" evidence="8">
    <location>
        <begin position="401"/>
        <end position="420"/>
    </location>
</feature>
<feature type="transmembrane region" description="Helical" evidence="8">
    <location>
        <begin position="377"/>
        <end position="395"/>
    </location>
</feature>
<feature type="transmembrane region" description="Helical" evidence="8">
    <location>
        <begin position="214"/>
        <end position="233"/>
    </location>
</feature>
<reference evidence="10 11" key="1">
    <citation type="submission" date="2017-06" db="EMBL/GenBank/DDBJ databases">
        <title>Novel microbial phyla capable of carbon fixation and sulfur reduction in deep-sea sediments.</title>
        <authorList>
            <person name="Huang J."/>
            <person name="Baker B."/>
            <person name="Wang Y."/>
        </authorList>
    </citation>
    <scope>NUCLEOTIDE SEQUENCE [LARGE SCALE GENOMIC DNA]</scope>
    <source>
        <strain evidence="10">B3_LCP</strain>
    </source>
</reference>
<organism evidence="10 11">
    <name type="scientific">candidate division LCP-89 bacterium B3_LCP</name>
    <dbReference type="NCBI Taxonomy" id="2012998"/>
    <lineage>
        <taxon>Bacteria</taxon>
        <taxon>Pseudomonadati</taxon>
        <taxon>Bacteria division LCP-89</taxon>
    </lineage>
</organism>
<feature type="transmembrane region" description="Helical" evidence="8">
    <location>
        <begin position="122"/>
        <end position="139"/>
    </location>
</feature>
<keyword evidence="3" id="KW-0328">Glycosyltransferase</keyword>
<evidence type="ECO:0000256" key="6">
    <source>
        <dbReference type="ARBA" id="ARBA00022989"/>
    </source>
</evidence>
<comment type="caution">
    <text evidence="10">The sequence shown here is derived from an EMBL/GenBank/DDBJ whole genome shotgun (WGS) entry which is preliminary data.</text>
</comment>
<evidence type="ECO:0000256" key="2">
    <source>
        <dbReference type="ARBA" id="ARBA00022475"/>
    </source>
</evidence>
<evidence type="ECO:0000256" key="3">
    <source>
        <dbReference type="ARBA" id="ARBA00022676"/>
    </source>
</evidence>
<evidence type="ECO:0000256" key="8">
    <source>
        <dbReference type="SAM" id="Phobius"/>
    </source>
</evidence>
<keyword evidence="4" id="KW-0808">Transferase</keyword>
<evidence type="ECO:0000256" key="4">
    <source>
        <dbReference type="ARBA" id="ARBA00022679"/>
    </source>
</evidence>
<name>A0A532V2Z7_UNCL8</name>
<dbReference type="EMBL" id="NJBN01000002">
    <property type="protein sequence ID" value="TKJ41590.1"/>
    <property type="molecule type" value="Genomic_DNA"/>
</dbReference>
<feature type="transmembrane region" description="Helical" evidence="8">
    <location>
        <begin position="177"/>
        <end position="207"/>
    </location>
</feature>
<keyword evidence="5 8" id="KW-0812">Transmembrane</keyword>
<feature type="transmembrane region" description="Helical" evidence="8">
    <location>
        <begin position="22"/>
        <end position="40"/>
    </location>
</feature>
<evidence type="ECO:0000256" key="1">
    <source>
        <dbReference type="ARBA" id="ARBA00004651"/>
    </source>
</evidence>
<evidence type="ECO:0000256" key="5">
    <source>
        <dbReference type="ARBA" id="ARBA00022692"/>
    </source>
</evidence>
<evidence type="ECO:0000313" key="11">
    <source>
        <dbReference type="Proteomes" id="UP000319619"/>
    </source>
</evidence>
<gene>
    <name evidence="10" type="ORF">CEE37_03225</name>
</gene>
<feature type="transmembrane region" description="Helical" evidence="8">
    <location>
        <begin position="79"/>
        <end position="102"/>
    </location>
</feature>
<evidence type="ECO:0000313" key="10">
    <source>
        <dbReference type="EMBL" id="TKJ41590.1"/>
    </source>
</evidence>
<dbReference type="InterPro" id="IPR038731">
    <property type="entry name" value="RgtA/B/C-like"/>
</dbReference>
<sequence>MFRKLLQHLDNWAGRAAADPRFLWKLFFIGLVVRVGLVLLHQNVHLISDMLGYHESAVSLLQSGEFRVKGRLSATRPPMYSIFIFMFYYLFGVGNIFGLRLVQCVIGAVTSVLTFRLGEKVFSRKAAVWAGVMFAFYPAGWGYCDLMLSETLFTFFFVAGLIYFVDVPRGKISDAFFAAILLGMATLTRTVLFLFPIPFVLIYLVLYKNRLSNLVKLIVFAVTFWMILIPWVARNERVFDAPIMTTKSGVDLFLYNHSPFLFILHNYSLENEEILGDIVPWQLSEIERDNLCRETAAQWIKENPLLFVFKGIRMQWNYFGVEREYIWSLLAGYWGRAPRWQFLLAFIVFAPTIYLLMPLFIWGFVYSWKKFPGKHNLLWITGYFLAVTFIAFGFSRHRTPLNPIMMCFAGYALTFWQPILDDLKRPGLLKRPLAVISLGLLLFFAVGWLLEIYLDIGSFFNLGFQAESWKELN</sequence>